<accession>A0AAP0ZQ23</accession>
<proteinExistence type="predicted"/>
<sequence>MMETNGRAVRQQPSIMRQRRVRINHVVALSHADPCTTVTWLGRSWLGRGMPDAWIRLAAGQRTVPCAAKLDQGWIRG</sequence>
<gene>
    <name evidence="1" type="ORF">ADT25_01690</name>
</gene>
<dbReference type="AlphaFoldDB" id="A0AAP0ZQ23"/>
<protein>
    <submittedName>
        <fullName evidence="1">Uncharacterized protein</fullName>
    </submittedName>
</protein>
<comment type="caution">
    <text evidence="1">The sequence shown here is derived from an EMBL/GenBank/DDBJ whole genome shotgun (WGS) entry which is preliminary data.</text>
</comment>
<name>A0AAP0ZQ23_9XANT</name>
<evidence type="ECO:0000313" key="2">
    <source>
        <dbReference type="Proteomes" id="UP000036790"/>
    </source>
</evidence>
<reference evidence="1 2" key="2">
    <citation type="submission" date="2015-09" db="EMBL/GenBank/DDBJ databases">
        <title>Draft genome sequence of Xanthomonas oryzae pv. USA str. X11-5A.</title>
        <authorList>
            <person name="Knight B.M."/>
            <person name="Roberts D.P."/>
            <person name="Lin D."/>
            <person name="Hari K."/>
            <person name="Fletcher J."/>
            <person name="Melcher U."/>
            <person name="Blagden T."/>
            <person name="Winegar R.A."/>
        </authorList>
    </citation>
    <scope>NUCLEOTIDE SEQUENCE [LARGE SCALE GENOMIC DNA]</scope>
    <source>
        <strain evidence="1 2">X11-5A</strain>
    </source>
</reference>
<evidence type="ECO:0000313" key="1">
    <source>
        <dbReference type="EMBL" id="KOR49211.1"/>
    </source>
</evidence>
<dbReference type="Proteomes" id="UP000036790">
    <property type="component" value="Unassembled WGS sequence"/>
</dbReference>
<organism evidence="1 2">
    <name type="scientific">Xanthomonas oryzae</name>
    <dbReference type="NCBI Taxonomy" id="347"/>
    <lineage>
        <taxon>Bacteria</taxon>
        <taxon>Pseudomonadati</taxon>
        <taxon>Pseudomonadota</taxon>
        <taxon>Gammaproteobacteria</taxon>
        <taxon>Lysobacterales</taxon>
        <taxon>Lysobacteraceae</taxon>
        <taxon>Xanthomonas</taxon>
    </lineage>
</organism>
<reference evidence="1 2" key="1">
    <citation type="submission" date="2015-07" db="EMBL/GenBank/DDBJ databases">
        <authorList>
            <consortium name="Consortium for Microbial Forensics and Genomics (microFORGE)"/>
            <person name="Knight B.M."/>
            <person name="Roberts D.P."/>
            <person name="Lin D."/>
            <person name="Hari K."/>
            <person name="Fletcher J."/>
            <person name="Melcher U."/>
            <person name="Blagden T."/>
            <person name="Winegar R.A."/>
        </authorList>
    </citation>
    <scope>NUCLEOTIDE SEQUENCE [LARGE SCALE GENOMIC DNA]</scope>
    <source>
        <strain evidence="1 2">X11-5A</strain>
    </source>
</reference>
<dbReference type="EMBL" id="LHUJ01000030">
    <property type="protein sequence ID" value="KOR49211.1"/>
    <property type="molecule type" value="Genomic_DNA"/>
</dbReference>